<dbReference type="PANTHER" id="PTHR24421">
    <property type="entry name" value="NITRATE/NITRITE SENSOR PROTEIN NARX-RELATED"/>
    <property type="match status" value="1"/>
</dbReference>
<feature type="region of interest" description="Disordered" evidence="4">
    <location>
        <begin position="443"/>
        <end position="462"/>
    </location>
</feature>
<dbReference type="CDD" id="cd19410">
    <property type="entry name" value="HK9-like_sensor"/>
    <property type="match status" value="1"/>
</dbReference>
<organism evidence="7 8">
    <name type="scientific">Ramlibacter montanisoli</name>
    <dbReference type="NCBI Taxonomy" id="2732512"/>
    <lineage>
        <taxon>Bacteria</taxon>
        <taxon>Pseudomonadati</taxon>
        <taxon>Pseudomonadota</taxon>
        <taxon>Betaproteobacteria</taxon>
        <taxon>Burkholderiales</taxon>
        <taxon>Comamonadaceae</taxon>
        <taxon>Ramlibacter</taxon>
    </lineage>
</organism>
<evidence type="ECO:0000256" key="4">
    <source>
        <dbReference type="SAM" id="MobiDB-lite"/>
    </source>
</evidence>
<dbReference type="SUPFAM" id="SSF55874">
    <property type="entry name" value="ATPase domain of HSP90 chaperone/DNA topoisomerase II/histidine kinase"/>
    <property type="match status" value="1"/>
</dbReference>
<dbReference type="Pfam" id="PF07730">
    <property type="entry name" value="HisKA_3"/>
    <property type="match status" value="1"/>
</dbReference>
<dbReference type="InterPro" id="IPR050482">
    <property type="entry name" value="Sensor_HK_TwoCompSys"/>
</dbReference>
<dbReference type="InterPro" id="IPR003594">
    <property type="entry name" value="HATPase_dom"/>
</dbReference>
<feature type="transmembrane region" description="Helical" evidence="5">
    <location>
        <begin position="181"/>
        <end position="201"/>
    </location>
</feature>
<feature type="domain" description="Histidine kinase" evidence="6">
    <location>
        <begin position="253"/>
        <end position="446"/>
    </location>
</feature>
<evidence type="ECO:0000256" key="1">
    <source>
        <dbReference type="ARBA" id="ARBA00022679"/>
    </source>
</evidence>
<proteinExistence type="predicted"/>
<dbReference type="Pfam" id="PF05227">
    <property type="entry name" value="CHASE3"/>
    <property type="match status" value="1"/>
</dbReference>
<dbReference type="InterPro" id="IPR036890">
    <property type="entry name" value="HATPase_C_sf"/>
</dbReference>
<dbReference type="SMART" id="SM00387">
    <property type="entry name" value="HATPase_c"/>
    <property type="match status" value="1"/>
</dbReference>
<dbReference type="Pfam" id="PF02518">
    <property type="entry name" value="HATPase_c"/>
    <property type="match status" value="1"/>
</dbReference>
<dbReference type="EMBL" id="JABFCS010000001">
    <property type="protein sequence ID" value="NNU41928.1"/>
    <property type="molecule type" value="Genomic_DNA"/>
</dbReference>
<keyword evidence="5" id="KW-0812">Transmembrane</keyword>
<evidence type="ECO:0000256" key="3">
    <source>
        <dbReference type="ARBA" id="ARBA00023012"/>
    </source>
</evidence>
<keyword evidence="1" id="KW-0808">Transferase</keyword>
<accession>A0A849K068</accession>
<dbReference type="Gene3D" id="3.30.565.10">
    <property type="entry name" value="Histidine kinase-like ATPase, C-terminal domain"/>
    <property type="match status" value="1"/>
</dbReference>
<protein>
    <submittedName>
        <fullName evidence="7">Histidine kinase</fullName>
    </submittedName>
</protein>
<dbReference type="GO" id="GO:0000155">
    <property type="term" value="F:phosphorelay sensor kinase activity"/>
    <property type="evidence" value="ECO:0007669"/>
    <property type="project" value="InterPro"/>
</dbReference>
<dbReference type="RefSeq" id="WP_171562999.1">
    <property type="nucleotide sequence ID" value="NZ_JABFCS010000001.1"/>
</dbReference>
<keyword evidence="8" id="KW-1185">Reference proteome</keyword>
<dbReference type="Proteomes" id="UP000552954">
    <property type="component" value="Unassembled WGS sequence"/>
</dbReference>
<keyword evidence="2 7" id="KW-0418">Kinase</keyword>
<reference evidence="7 8" key="2">
    <citation type="submission" date="2020-06" db="EMBL/GenBank/DDBJ databases">
        <title>Ramlibacter rhizophilus sp. nov., isolated from rhizosphere soil of national flower Mugunghwa from South Korea.</title>
        <authorList>
            <person name="Zheng-Fei Y."/>
            <person name="Huan T."/>
        </authorList>
    </citation>
    <scope>NUCLEOTIDE SEQUENCE [LARGE SCALE GENOMIC DNA]</scope>
    <source>
        <strain evidence="7 8">B156</strain>
    </source>
</reference>
<keyword evidence="5" id="KW-0472">Membrane</keyword>
<dbReference type="PANTHER" id="PTHR24421:SF58">
    <property type="entry name" value="SIGNAL TRANSDUCTION HISTIDINE-PROTEIN KINASE_PHOSPHATASE UHPB"/>
    <property type="match status" value="1"/>
</dbReference>
<evidence type="ECO:0000313" key="7">
    <source>
        <dbReference type="EMBL" id="NNU41928.1"/>
    </source>
</evidence>
<evidence type="ECO:0000313" key="8">
    <source>
        <dbReference type="Proteomes" id="UP000552954"/>
    </source>
</evidence>
<evidence type="ECO:0000256" key="5">
    <source>
        <dbReference type="SAM" id="Phobius"/>
    </source>
</evidence>
<sequence length="462" mass="50741">MSSFASSRGAISLILALLAALVLIGINETGYSQSSRALERIEEYTRTRNQVNRLLQHVLDAETGSRGYLLTGDPRYLEPYNAAVAEIGQNLEGLRRNYPAEAAESATLGQLTRNVQRKLAEMDLSVRMRKQGNEDAWKFVLMTDVGKEHMDAIREQAGKLIQSATSGMMDAQDQVQDTLGLARAGIAIVATAALIAFYLYLRQTTRLKLAGEQQQAALQQERDLLESQVRERTASLAQLATHLQQVREDERGHLARELHDELGALLTAAKLDVARLKSRLGTPPPEVMQRLQHLTETLNSGIALKRRIIEDLRPSSLANLGLTASLEILAREFSERSGIDVATSLEQVEMDESGQLTIYRTVQESLTNASKYAEATHVEVSVRGYSNHVEVEIRDDGKGFDVRNVKPTTHGLAGMRHRVEAAGGRLNIGSQPGNGTRILATLPKARTQQPAPALDPDSITTV</sequence>
<dbReference type="Gene3D" id="1.20.5.1930">
    <property type="match status" value="1"/>
</dbReference>
<comment type="caution">
    <text evidence="7">The sequence shown here is derived from an EMBL/GenBank/DDBJ whole genome shotgun (WGS) entry which is preliminary data.</text>
</comment>
<evidence type="ECO:0000259" key="6">
    <source>
        <dbReference type="PROSITE" id="PS50109"/>
    </source>
</evidence>
<dbReference type="GO" id="GO:0016020">
    <property type="term" value="C:membrane"/>
    <property type="evidence" value="ECO:0007669"/>
    <property type="project" value="InterPro"/>
</dbReference>
<dbReference type="InterPro" id="IPR005467">
    <property type="entry name" value="His_kinase_dom"/>
</dbReference>
<gene>
    <name evidence="7" type="ORF">HK415_00250</name>
</gene>
<name>A0A849K068_9BURK</name>
<keyword evidence="5" id="KW-1133">Transmembrane helix</keyword>
<dbReference type="GO" id="GO:0046983">
    <property type="term" value="F:protein dimerization activity"/>
    <property type="evidence" value="ECO:0007669"/>
    <property type="project" value="InterPro"/>
</dbReference>
<dbReference type="AlphaFoldDB" id="A0A849K068"/>
<dbReference type="CDD" id="cd16917">
    <property type="entry name" value="HATPase_UhpB-NarQ-NarX-like"/>
    <property type="match status" value="1"/>
</dbReference>
<dbReference type="InterPro" id="IPR007891">
    <property type="entry name" value="CHASE3"/>
</dbReference>
<evidence type="ECO:0000256" key="2">
    <source>
        <dbReference type="ARBA" id="ARBA00022777"/>
    </source>
</evidence>
<dbReference type="InterPro" id="IPR011712">
    <property type="entry name" value="Sig_transdc_His_kin_sub3_dim/P"/>
</dbReference>
<reference evidence="7 8" key="1">
    <citation type="submission" date="2020-05" db="EMBL/GenBank/DDBJ databases">
        <authorList>
            <person name="Khan S.A."/>
            <person name="Jeon C.O."/>
            <person name="Chun B.H."/>
        </authorList>
    </citation>
    <scope>NUCLEOTIDE SEQUENCE [LARGE SCALE GENOMIC DNA]</scope>
    <source>
        <strain evidence="7 8">B156</strain>
    </source>
</reference>
<dbReference type="PROSITE" id="PS50109">
    <property type="entry name" value="HIS_KIN"/>
    <property type="match status" value="1"/>
</dbReference>
<keyword evidence="3" id="KW-0902">Two-component regulatory system</keyword>